<protein>
    <submittedName>
        <fullName evidence="2">Uncharacterized protein</fullName>
    </submittedName>
</protein>
<feature type="region of interest" description="Disordered" evidence="1">
    <location>
        <begin position="60"/>
        <end position="125"/>
    </location>
</feature>
<gene>
    <name evidence="2" type="ORF">R1flu_026628</name>
</gene>
<proteinExistence type="predicted"/>
<dbReference type="Proteomes" id="UP001605036">
    <property type="component" value="Unassembled WGS sequence"/>
</dbReference>
<name>A0ABD1XGJ5_9MARC</name>
<sequence length="125" mass="14222">MRDKGSINRGPAGHVSACQRLERFLETSTAGPKTIGEEATRDQRAKAETLYVRFDVARKHRGTDRGIKCEPGAETTRQHNGEYAKRQHGKQQRPGTSEAVNKPEFQSFERHSEGRKHETRNHENL</sequence>
<accession>A0ABD1XGJ5</accession>
<keyword evidence="3" id="KW-1185">Reference proteome</keyword>
<comment type="caution">
    <text evidence="2">The sequence shown here is derived from an EMBL/GenBank/DDBJ whole genome shotgun (WGS) entry which is preliminary data.</text>
</comment>
<organism evidence="2 3">
    <name type="scientific">Riccia fluitans</name>
    <dbReference type="NCBI Taxonomy" id="41844"/>
    <lineage>
        <taxon>Eukaryota</taxon>
        <taxon>Viridiplantae</taxon>
        <taxon>Streptophyta</taxon>
        <taxon>Embryophyta</taxon>
        <taxon>Marchantiophyta</taxon>
        <taxon>Marchantiopsida</taxon>
        <taxon>Marchantiidae</taxon>
        <taxon>Marchantiales</taxon>
        <taxon>Ricciaceae</taxon>
        <taxon>Riccia</taxon>
    </lineage>
</organism>
<feature type="compositionally biased region" description="Basic and acidic residues" evidence="1">
    <location>
        <begin position="107"/>
        <end position="125"/>
    </location>
</feature>
<reference evidence="2 3" key="1">
    <citation type="submission" date="2024-09" db="EMBL/GenBank/DDBJ databases">
        <title>Chromosome-scale assembly of Riccia fluitans.</title>
        <authorList>
            <person name="Paukszto L."/>
            <person name="Sawicki J."/>
            <person name="Karawczyk K."/>
            <person name="Piernik-Szablinska J."/>
            <person name="Szczecinska M."/>
            <person name="Mazdziarz M."/>
        </authorList>
    </citation>
    <scope>NUCLEOTIDE SEQUENCE [LARGE SCALE GENOMIC DNA]</scope>
    <source>
        <strain evidence="2">Rf_01</strain>
        <tissue evidence="2">Aerial parts of the thallus</tissue>
    </source>
</reference>
<evidence type="ECO:0000313" key="3">
    <source>
        <dbReference type="Proteomes" id="UP001605036"/>
    </source>
</evidence>
<evidence type="ECO:0000313" key="2">
    <source>
        <dbReference type="EMBL" id="KAL2608055.1"/>
    </source>
</evidence>
<dbReference type="EMBL" id="JBHFFA010000008">
    <property type="protein sequence ID" value="KAL2608055.1"/>
    <property type="molecule type" value="Genomic_DNA"/>
</dbReference>
<dbReference type="AlphaFoldDB" id="A0ABD1XGJ5"/>
<evidence type="ECO:0000256" key="1">
    <source>
        <dbReference type="SAM" id="MobiDB-lite"/>
    </source>
</evidence>
<feature type="compositionally biased region" description="Basic and acidic residues" evidence="1">
    <location>
        <begin position="76"/>
        <end position="85"/>
    </location>
</feature>